<organism evidence="2 3">
    <name type="scientific">Plasmodium falciparum RAJ116</name>
    <dbReference type="NCBI Taxonomy" id="580058"/>
    <lineage>
        <taxon>Eukaryota</taxon>
        <taxon>Sar</taxon>
        <taxon>Alveolata</taxon>
        <taxon>Apicomplexa</taxon>
        <taxon>Aconoidasida</taxon>
        <taxon>Haemosporida</taxon>
        <taxon>Plasmodiidae</taxon>
        <taxon>Plasmodium</taxon>
        <taxon>Plasmodium (Laverania)</taxon>
    </lineage>
</organism>
<evidence type="ECO:0000256" key="1">
    <source>
        <dbReference type="SAM" id="MobiDB-lite"/>
    </source>
</evidence>
<sequence length="495" mass="58019">MDQHKNILEICGKNDISKEETKEHANVLLGCAKTEKEEKNLVDDKIYNEKSNLINIINNKNDIMKTTDVKNDKTLKDDTIERINQKVVKTKKNHLINEEEKNIHEDINQNGNKSKPDDNKSKPDDNKSKPDDNKSKPDDNKSKPDDNKSKPDDNKSKPDDNKSKPDDNKSKPDDNKSKPDDNKSKPDDNKSKPDDNKSKPDDNKSNPNDNKSKPDDNKNKPNDNKNKPDDNKNKPDDNKSKPNDNKSKPNDNKSKPDDNKSNPNDNKCIMNDNKTNGDIKKNKIDNVFINRCSNNSYVRVINRTNRIYNYVENMIRQKKHFMVKYKNYYIHYAEKVMNIKEIKRKYEENYHFAKSYLCHDDLLNIKKDTIMFVKKHRELNYRNTNLCEHKNKNDNKIFNEINGLRSILSEDKTNMEIKDDEYYKIIEQTNHQCFKDKENVNPVDIMNIHKDTYNDNATNINKGRMIITILDMGSSTFWKEMNSNERLSYIILLSE</sequence>
<reference evidence="3" key="2">
    <citation type="submission" date="2015-07" db="EMBL/GenBank/DDBJ databases">
        <title>The genome sequence of Plasmodium falciparum RAJ116.</title>
        <authorList>
            <consortium name="The Broad Institute Genome Sequencing Platform"/>
            <person name="Volkman S.K."/>
            <person name="Neafsey D.E."/>
            <person name="Dash A.P."/>
            <person name="Chitnis C.E."/>
            <person name="Hartl D.L."/>
            <person name="Young S.K."/>
            <person name="Kodira C.D."/>
            <person name="Zeng Q."/>
            <person name="Koehrsen M."/>
            <person name="Godfrey P."/>
            <person name="Alvarado L."/>
            <person name="Berlin A."/>
            <person name="Borenstein D."/>
            <person name="Chen Z."/>
            <person name="Engels R."/>
            <person name="Freedman E."/>
            <person name="Gellesch M."/>
            <person name="Goldberg J."/>
            <person name="Griggs A."/>
            <person name="Gujja S."/>
            <person name="Heiman D."/>
            <person name="Hepburn T."/>
            <person name="Howarth C."/>
            <person name="Jen D."/>
            <person name="Larson L."/>
            <person name="Lewis B."/>
            <person name="Mehta T."/>
            <person name="Park D."/>
            <person name="Pearson M."/>
            <person name="Roberts A."/>
            <person name="Saif S."/>
            <person name="Shea T."/>
            <person name="Shenoy N."/>
            <person name="Sisk P."/>
            <person name="Stolte C."/>
            <person name="Sykes S."/>
            <person name="Walk T."/>
            <person name="White J."/>
            <person name="Yandava C."/>
            <person name="Wirth D.F."/>
            <person name="Nusbaum C."/>
            <person name="Birren B."/>
        </authorList>
    </citation>
    <scope>NUCLEOTIDE SEQUENCE [LARGE SCALE GENOMIC DNA]</scope>
    <source>
        <strain evidence="3">RAJ116</strain>
    </source>
</reference>
<proteinExistence type="predicted"/>
<dbReference type="Proteomes" id="UP000054566">
    <property type="component" value="Unassembled WGS sequence"/>
</dbReference>
<protein>
    <submittedName>
        <fullName evidence="2">Uncharacterized protein</fullName>
    </submittedName>
</protein>
<reference evidence="3" key="1">
    <citation type="submission" date="2015-07" db="EMBL/GenBank/DDBJ databases">
        <title>Annotation of Plasmodium falciparum RAJ116.</title>
        <authorList>
            <consortium name="The Broad Institute Genome Sequencing Platform"/>
            <person name="Volkman S.K."/>
            <person name="Neafsey D.E."/>
            <person name="Dash A.P."/>
            <person name="Chitnis C.E."/>
            <person name="Hartl D.L."/>
            <person name="Young S.K."/>
            <person name="Zeng Q."/>
            <person name="Koehrsen M."/>
            <person name="Alvarado L."/>
            <person name="Berlin A."/>
            <person name="Borenstein D."/>
            <person name="Chapman S.B."/>
            <person name="Chen Z."/>
            <person name="Engels R."/>
            <person name="Freedman E."/>
            <person name="Gellesch M."/>
            <person name="Goldberg J."/>
            <person name="Griggs A."/>
            <person name="Gujja S."/>
            <person name="Heilman E.R."/>
            <person name="Heiman D.I."/>
            <person name="Howarth C."/>
            <person name="Jen D."/>
            <person name="Larson L."/>
            <person name="Mehta T."/>
            <person name="Neiman D."/>
            <person name="Park D."/>
            <person name="Pearson M."/>
            <person name="Roberts A."/>
            <person name="Saif S."/>
            <person name="Shea T."/>
            <person name="Shenoy N."/>
            <person name="Sisk P."/>
            <person name="Stolte C."/>
            <person name="Sykes S."/>
            <person name="Walk T."/>
            <person name="White J."/>
            <person name="Yandava C."/>
            <person name="Haas B."/>
            <person name="Henn M.R."/>
            <person name="Nusbaum C."/>
            <person name="Birren B."/>
        </authorList>
    </citation>
    <scope>NUCLEOTIDE SEQUENCE [LARGE SCALE GENOMIC DNA]</scope>
    <source>
        <strain evidence="3">RAJ116</strain>
    </source>
</reference>
<dbReference type="AlphaFoldDB" id="A0A0L0CVQ9"/>
<feature type="compositionally biased region" description="Basic and acidic residues" evidence="1">
    <location>
        <begin position="95"/>
        <end position="107"/>
    </location>
</feature>
<feature type="compositionally biased region" description="Basic and acidic residues" evidence="1">
    <location>
        <begin position="114"/>
        <end position="260"/>
    </location>
</feature>
<feature type="region of interest" description="Disordered" evidence="1">
    <location>
        <begin position="94"/>
        <end position="279"/>
    </location>
</feature>
<dbReference type="OrthoDB" id="10577230at2759"/>
<dbReference type="EMBL" id="GG664100">
    <property type="protein sequence ID" value="KNC36357.1"/>
    <property type="molecule type" value="Genomic_DNA"/>
</dbReference>
<evidence type="ECO:0000313" key="3">
    <source>
        <dbReference type="Proteomes" id="UP000054566"/>
    </source>
</evidence>
<name>A0A0L0CVQ9_PLAFA</name>
<gene>
    <name evidence="2" type="ORF">PFLG_01437</name>
</gene>
<evidence type="ECO:0000313" key="2">
    <source>
        <dbReference type="EMBL" id="KNC36357.1"/>
    </source>
</evidence>
<accession>A0A0L0CVQ9</accession>